<keyword evidence="5" id="KW-0249">Electron transport</keyword>
<dbReference type="InterPro" id="IPR012255">
    <property type="entry name" value="ETF_b"/>
</dbReference>
<proteinExistence type="inferred from homology"/>
<evidence type="ECO:0000313" key="10">
    <source>
        <dbReference type="EMBL" id="TCS42547.1"/>
    </source>
</evidence>
<keyword evidence="4" id="KW-0813">Transport</keyword>
<dbReference type="PIRSF" id="PIRSF000090">
    <property type="entry name" value="Beta-ETF"/>
    <property type="match status" value="1"/>
</dbReference>
<reference evidence="10 11" key="1">
    <citation type="submission" date="2019-03" db="EMBL/GenBank/DDBJ databases">
        <title>Genomic Encyclopedia of Archaeal and Bacterial Type Strains, Phase II (KMG-II): from individual species to whole genera.</title>
        <authorList>
            <person name="Goeker M."/>
        </authorList>
    </citation>
    <scope>NUCLEOTIDE SEQUENCE [LARGE SCALE GENOMIC DNA]</scope>
    <source>
        <strain evidence="10 11">DSM 15388</strain>
    </source>
</reference>
<comment type="caution">
    <text evidence="10">The sequence shown here is derived from an EMBL/GenBank/DDBJ whole genome shotgun (WGS) entry which is preliminary data.</text>
</comment>
<dbReference type="Gene3D" id="3.40.50.620">
    <property type="entry name" value="HUPs"/>
    <property type="match status" value="1"/>
</dbReference>
<dbReference type="InterPro" id="IPR014730">
    <property type="entry name" value="ETF_a/b_N"/>
</dbReference>
<accession>A0A4R3IAK3</accession>
<dbReference type="GO" id="GO:0009055">
    <property type="term" value="F:electron transfer activity"/>
    <property type="evidence" value="ECO:0007669"/>
    <property type="project" value="InterPro"/>
</dbReference>
<protein>
    <recommendedName>
        <fullName evidence="3">Electron transfer flavoprotein subunit beta</fullName>
    </recommendedName>
    <alternativeName>
        <fullName evidence="7">Electron transfer flavoprotein small subunit</fullName>
    </alternativeName>
</protein>
<dbReference type="EMBL" id="SLZR01000003">
    <property type="protein sequence ID" value="TCS42547.1"/>
    <property type="molecule type" value="Genomic_DNA"/>
</dbReference>
<evidence type="ECO:0000256" key="8">
    <source>
        <dbReference type="ARBA" id="ARBA00049933"/>
    </source>
</evidence>
<dbReference type="InterPro" id="IPR000049">
    <property type="entry name" value="ET-Flavoprotein_bsu_CS"/>
</dbReference>
<evidence type="ECO:0000256" key="7">
    <source>
        <dbReference type="ARBA" id="ARBA00042002"/>
    </source>
</evidence>
<dbReference type="GO" id="GO:0046395">
    <property type="term" value="P:carboxylic acid catabolic process"/>
    <property type="evidence" value="ECO:0007669"/>
    <property type="project" value="UniProtKB-ARBA"/>
</dbReference>
<dbReference type="CDD" id="cd01714">
    <property type="entry name" value="ETF_beta"/>
    <property type="match status" value="1"/>
</dbReference>
<comment type="similarity">
    <text evidence="1">Belongs to the ETF beta-subunit/FixA family.</text>
</comment>
<evidence type="ECO:0000313" key="11">
    <source>
        <dbReference type="Proteomes" id="UP000295793"/>
    </source>
</evidence>
<dbReference type="Proteomes" id="UP000295793">
    <property type="component" value="Unassembled WGS sequence"/>
</dbReference>
<keyword evidence="11" id="KW-1185">Reference proteome</keyword>
<evidence type="ECO:0000256" key="4">
    <source>
        <dbReference type="ARBA" id="ARBA00022448"/>
    </source>
</evidence>
<dbReference type="Pfam" id="PF01012">
    <property type="entry name" value="ETF"/>
    <property type="match status" value="1"/>
</dbReference>
<organism evidence="10 11">
    <name type="scientific">Reinekea marinisedimentorum</name>
    <dbReference type="NCBI Taxonomy" id="230495"/>
    <lineage>
        <taxon>Bacteria</taxon>
        <taxon>Pseudomonadati</taxon>
        <taxon>Pseudomonadota</taxon>
        <taxon>Gammaproteobacteria</taxon>
        <taxon>Oceanospirillales</taxon>
        <taxon>Saccharospirillaceae</taxon>
        <taxon>Reinekea</taxon>
    </lineage>
</organism>
<evidence type="ECO:0000256" key="2">
    <source>
        <dbReference type="ARBA" id="ARBA00011355"/>
    </source>
</evidence>
<evidence type="ECO:0000256" key="3">
    <source>
        <dbReference type="ARBA" id="ARBA00016797"/>
    </source>
</evidence>
<gene>
    <name evidence="10" type="ORF">BCF53_103208</name>
</gene>
<sequence>MKILVPVKRVIDYNVKVRVKADETDVDLANVKMDINPFCDIAVEEAVRLKEQGVATEVVVVSIGDAKAEEQIRRAMAIGADRGILVQVEKPASSLTVAKILKAIFDEEQPGLVMMGKQAIDTDNNQTGQMLAALTGLAQGTFASKVEMADDKVNVTREVDGGLQTVSLKLPAIVTTDLRLNEPRYVKLPDIMKAKRKPLDKKVPADFGVEERSGVSVLKVEAPATRKAGIKVASVTELLDKLKNEAKVLS</sequence>
<evidence type="ECO:0000256" key="5">
    <source>
        <dbReference type="ARBA" id="ARBA00022982"/>
    </source>
</evidence>
<dbReference type="PROSITE" id="PS01065">
    <property type="entry name" value="ETF_BETA"/>
    <property type="match status" value="1"/>
</dbReference>
<dbReference type="SMART" id="SM00893">
    <property type="entry name" value="ETF"/>
    <property type="match status" value="1"/>
</dbReference>
<dbReference type="PANTHER" id="PTHR21294:SF8">
    <property type="entry name" value="ELECTRON TRANSFER FLAVOPROTEIN SUBUNIT BETA"/>
    <property type="match status" value="1"/>
</dbReference>
<comment type="function">
    <text evidence="6">The electron transfer flavoprotein serves as a specific electron acceptor for other dehydrogenases. It transfers the electrons to the main respiratory chain via ETF-ubiquinone oxidoreductase (ETF dehydrogenase).</text>
</comment>
<dbReference type="AlphaFoldDB" id="A0A4R3IAK3"/>
<dbReference type="FunFam" id="3.40.50.620:FF:000011">
    <property type="entry name" value="Electron transfer flavoprotein subunit beta"/>
    <property type="match status" value="1"/>
</dbReference>
<evidence type="ECO:0000259" key="9">
    <source>
        <dbReference type="SMART" id="SM00893"/>
    </source>
</evidence>
<dbReference type="SUPFAM" id="SSF52402">
    <property type="entry name" value="Adenine nucleotide alpha hydrolases-like"/>
    <property type="match status" value="1"/>
</dbReference>
<dbReference type="RefSeq" id="WP_132700462.1">
    <property type="nucleotide sequence ID" value="NZ_SLZR01000003.1"/>
</dbReference>
<dbReference type="PANTHER" id="PTHR21294">
    <property type="entry name" value="ELECTRON TRANSFER FLAVOPROTEIN BETA-SUBUNIT"/>
    <property type="match status" value="1"/>
</dbReference>
<comment type="cofactor">
    <cofactor evidence="8">
        <name>AMP</name>
        <dbReference type="ChEBI" id="CHEBI:456215"/>
    </cofactor>
</comment>
<name>A0A4R3IAK3_9GAMM</name>
<evidence type="ECO:0000256" key="1">
    <source>
        <dbReference type="ARBA" id="ARBA00007557"/>
    </source>
</evidence>
<dbReference type="InterPro" id="IPR014729">
    <property type="entry name" value="Rossmann-like_a/b/a_fold"/>
</dbReference>
<feature type="domain" description="Electron transfer flavoprotein alpha/beta-subunit N-terminal" evidence="9">
    <location>
        <begin position="23"/>
        <end position="211"/>
    </location>
</feature>
<comment type="subunit">
    <text evidence="2">Heterodimer of an alpha and a beta subunit.</text>
</comment>
<dbReference type="OrthoDB" id="9781325at2"/>
<dbReference type="InterPro" id="IPR033948">
    <property type="entry name" value="ETF_beta_N"/>
</dbReference>
<evidence type="ECO:0000256" key="6">
    <source>
        <dbReference type="ARBA" id="ARBA00025649"/>
    </source>
</evidence>